<keyword evidence="3 6" id="KW-0689">Ribosomal protein</keyword>
<dbReference type="RefSeq" id="XP_067550432.1">
    <property type="nucleotide sequence ID" value="XM_067693092.1"/>
</dbReference>
<dbReference type="GO" id="GO:0005763">
    <property type="term" value="C:mitochondrial small ribosomal subunit"/>
    <property type="evidence" value="ECO:0007669"/>
    <property type="project" value="UniProtKB-UniRule"/>
</dbReference>
<evidence type="ECO:0000256" key="4">
    <source>
        <dbReference type="ARBA" id="ARBA00023128"/>
    </source>
</evidence>
<evidence type="ECO:0000256" key="1">
    <source>
        <dbReference type="ARBA" id="ARBA00004173"/>
    </source>
</evidence>
<evidence type="ECO:0000313" key="7">
    <source>
        <dbReference type="EMBL" id="KAG5421316.1"/>
    </source>
</evidence>
<accession>A0A8H7ZJG5</accession>
<sequence length="280" mass="32595">MKLQTEVANVLARTSAYLQSGVIKQKPVWFDIVAKYPPKHNLVKKPYIHEANSTDPRNDLLKPKDQPLQKTQIFKTRPTSNEVANKNNQIHRIPKLKFLEDELRNYFYLQHPWELSRPKNLIENNGDEISKKCDWSHMLQLHKPLDGESVIQRAMYLLQNDDKVKDIFEAYDSARFEFYRLRMAEEMESHIAKEESTMYGAVYESTNIDWNLTTEQKYIDDWVKLAAEQTCVLEANANRSQAPSGSLVEEEKSRTSLFESLLSVNNDVSDEIKRVNGEKS</sequence>
<keyword evidence="4 6" id="KW-0496">Mitochondrion</keyword>
<dbReference type="PIRSF" id="PIRSF029764">
    <property type="entry name" value="RSM25"/>
    <property type="match status" value="1"/>
</dbReference>
<dbReference type="EMBL" id="JAEOAQ010000001">
    <property type="protein sequence ID" value="KAG5421316.1"/>
    <property type="molecule type" value="Genomic_DNA"/>
</dbReference>
<evidence type="ECO:0000256" key="3">
    <source>
        <dbReference type="ARBA" id="ARBA00022980"/>
    </source>
</evidence>
<evidence type="ECO:0000256" key="2">
    <source>
        <dbReference type="ARBA" id="ARBA00009864"/>
    </source>
</evidence>
<comment type="caution">
    <text evidence="7">The sequence shown here is derived from an EMBL/GenBank/DDBJ whole genome shotgun (WGS) entry which is preliminary data.</text>
</comment>
<dbReference type="GeneID" id="93649035"/>
<comment type="subunit">
    <text evidence="6">Component of the mitochondrial small ribosomal subunit.</text>
</comment>
<gene>
    <name evidence="7" type="ORF">I9W82_000406</name>
</gene>
<proteinExistence type="inferred from homology"/>
<name>A0A8H7ZJG5_9ASCO</name>
<reference evidence="7 8" key="1">
    <citation type="submission" date="2020-12" db="EMBL/GenBank/DDBJ databases">
        <title>Effect of drift, selection, and recombination on the evolution of hybrid genomes in Candida yeast pathogens.</title>
        <authorList>
            <person name="Mixao V."/>
            <person name="Ksiezopolska E."/>
            <person name="Saus E."/>
            <person name="Boekhout T."/>
            <person name="Gacser A."/>
            <person name="Gabaldon T."/>
        </authorList>
    </citation>
    <scope>NUCLEOTIDE SEQUENCE [LARGE SCALE GENOMIC DNA]</scope>
    <source>
        <strain evidence="7 8">BP57</strain>
    </source>
</reference>
<evidence type="ECO:0000256" key="6">
    <source>
        <dbReference type="PIRNR" id="PIRNR029764"/>
    </source>
</evidence>
<dbReference type="GO" id="GO:0003735">
    <property type="term" value="F:structural constituent of ribosome"/>
    <property type="evidence" value="ECO:0007669"/>
    <property type="project" value="UniProtKB-UniRule"/>
</dbReference>
<keyword evidence="8" id="KW-1185">Reference proteome</keyword>
<keyword evidence="5 6" id="KW-0687">Ribonucleoprotein</keyword>
<dbReference type="Proteomes" id="UP000669133">
    <property type="component" value="Unassembled WGS sequence"/>
</dbReference>
<dbReference type="Pfam" id="PF13741">
    <property type="entry name" value="MRP-S25"/>
    <property type="match status" value="1"/>
</dbReference>
<dbReference type="PANTHER" id="PTHR37799:SF1">
    <property type="entry name" value="SMALL RIBOSOMAL SUBUNIT PROTEIN MS23"/>
    <property type="match status" value="1"/>
</dbReference>
<organism evidence="7 8">
    <name type="scientific">Candida metapsilosis</name>
    <dbReference type="NCBI Taxonomy" id="273372"/>
    <lineage>
        <taxon>Eukaryota</taxon>
        <taxon>Fungi</taxon>
        <taxon>Dikarya</taxon>
        <taxon>Ascomycota</taxon>
        <taxon>Saccharomycotina</taxon>
        <taxon>Pichiomycetes</taxon>
        <taxon>Debaryomycetaceae</taxon>
        <taxon>Candida/Lodderomyces clade</taxon>
        <taxon>Candida</taxon>
    </lineage>
</organism>
<dbReference type="AlphaFoldDB" id="A0A8H7ZJG5"/>
<dbReference type="OrthoDB" id="5542239at2759"/>
<evidence type="ECO:0000313" key="8">
    <source>
        <dbReference type="Proteomes" id="UP000669133"/>
    </source>
</evidence>
<protein>
    <recommendedName>
        <fullName evidence="6">37S ribosomal protein S25, mitochondrial</fullName>
    </recommendedName>
</protein>
<dbReference type="PANTHER" id="PTHR37799">
    <property type="entry name" value="37S RIBOSOMAL PROTEIN S25, MITOCHONDRIAL"/>
    <property type="match status" value="1"/>
</dbReference>
<evidence type="ECO:0000256" key="5">
    <source>
        <dbReference type="ARBA" id="ARBA00023274"/>
    </source>
</evidence>
<comment type="similarity">
    <text evidence="2">Belongs to the mitochondrion-specific ribosomal protein mS23 family.</text>
</comment>
<comment type="subcellular location">
    <subcellularLocation>
        <location evidence="1 6">Mitochondrion</location>
    </subcellularLocation>
</comment>
<dbReference type="InterPro" id="IPR016939">
    <property type="entry name" value="Ribosomal_mS23_fun"/>
</dbReference>